<dbReference type="Proteomes" id="UP000324222">
    <property type="component" value="Unassembled WGS sequence"/>
</dbReference>
<evidence type="ECO:0000313" key="1">
    <source>
        <dbReference type="EMBL" id="MPC86749.1"/>
    </source>
</evidence>
<organism evidence="1 2">
    <name type="scientific">Portunus trituberculatus</name>
    <name type="common">Swimming crab</name>
    <name type="synonym">Neptunus trituberculatus</name>
    <dbReference type="NCBI Taxonomy" id="210409"/>
    <lineage>
        <taxon>Eukaryota</taxon>
        <taxon>Metazoa</taxon>
        <taxon>Ecdysozoa</taxon>
        <taxon>Arthropoda</taxon>
        <taxon>Crustacea</taxon>
        <taxon>Multicrustacea</taxon>
        <taxon>Malacostraca</taxon>
        <taxon>Eumalacostraca</taxon>
        <taxon>Eucarida</taxon>
        <taxon>Decapoda</taxon>
        <taxon>Pleocyemata</taxon>
        <taxon>Brachyura</taxon>
        <taxon>Eubrachyura</taxon>
        <taxon>Portunoidea</taxon>
        <taxon>Portunidae</taxon>
        <taxon>Portuninae</taxon>
        <taxon>Portunus</taxon>
    </lineage>
</organism>
<name>A0A5B7IX02_PORTR</name>
<evidence type="ECO:0000313" key="2">
    <source>
        <dbReference type="Proteomes" id="UP000324222"/>
    </source>
</evidence>
<accession>A0A5B7IX02</accession>
<reference evidence="1 2" key="1">
    <citation type="submission" date="2019-05" db="EMBL/GenBank/DDBJ databases">
        <title>Another draft genome of Portunus trituberculatus and its Hox gene families provides insights of decapod evolution.</title>
        <authorList>
            <person name="Jeong J.-H."/>
            <person name="Song I."/>
            <person name="Kim S."/>
            <person name="Choi T."/>
            <person name="Kim D."/>
            <person name="Ryu S."/>
            <person name="Kim W."/>
        </authorList>
    </citation>
    <scope>NUCLEOTIDE SEQUENCE [LARGE SCALE GENOMIC DNA]</scope>
    <source>
        <tissue evidence="1">Muscle</tissue>
    </source>
</reference>
<keyword evidence="2" id="KW-1185">Reference proteome</keyword>
<proteinExistence type="predicted"/>
<protein>
    <submittedName>
        <fullName evidence="1">Uncharacterized protein</fullName>
    </submittedName>
</protein>
<comment type="caution">
    <text evidence="1">The sequence shown here is derived from an EMBL/GenBank/DDBJ whole genome shotgun (WGS) entry which is preliminary data.</text>
</comment>
<gene>
    <name evidence="1" type="ORF">E2C01_081585</name>
</gene>
<sequence>MVGMVSRQVRLTHTN</sequence>
<dbReference type="EMBL" id="VSRR010072385">
    <property type="protein sequence ID" value="MPC86749.1"/>
    <property type="molecule type" value="Genomic_DNA"/>
</dbReference>